<dbReference type="Proteomes" id="UP000193642">
    <property type="component" value="Unassembled WGS sequence"/>
</dbReference>
<dbReference type="OrthoDB" id="10039566at2759"/>
<comment type="caution">
    <text evidence="1">The sequence shown here is derived from an EMBL/GenBank/DDBJ whole genome shotgun (WGS) entry which is preliminary data.</text>
</comment>
<dbReference type="STRING" id="329046.A0A1Y2CQZ4"/>
<reference evidence="1 2" key="1">
    <citation type="submission" date="2016-07" db="EMBL/GenBank/DDBJ databases">
        <title>Pervasive Adenine N6-methylation of Active Genes in Fungi.</title>
        <authorList>
            <consortium name="DOE Joint Genome Institute"/>
            <person name="Mondo S.J."/>
            <person name="Dannebaum R.O."/>
            <person name="Kuo R.C."/>
            <person name="Labutti K."/>
            <person name="Haridas S."/>
            <person name="Kuo A."/>
            <person name="Salamov A."/>
            <person name="Ahrendt S.R."/>
            <person name="Lipzen A."/>
            <person name="Sullivan W."/>
            <person name="Andreopoulos W.B."/>
            <person name="Clum A."/>
            <person name="Lindquist E."/>
            <person name="Daum C."/>
            <person name="Ramamoorthy G.K."/>
            <person name="Gryganskyi A."/>
            <person name="Culley D."/>
            <person name="Magnuson J.K."/>
            <person name="James T.Y."/>
            <person name="O'Malley M.A."/>
            <person name="Stajich J.E."/>
            <person name="Spatafora J.W."/>
            <person name="Visel A."/>
            <person name="Grigoriev I.V."/>
        </authorList>
    </citation>
    <scope>NUCLEOTIDE SEQUENCE [LARGE SCALE GENOMIC DNA]</scope>
    <source>
        <strain evidence="1 2">JEL800</strain>
    </source>
</reference>
<dbReference type="PANTHER" id="PTHR35895">
    <property type="entry name" value="CHROMOSOME 16, WHOLE GENOME SHOTGUN SEQUENCE"/>
    <property type="match status" value="1"/>
</dbReference>
<name>A0A1Y2CQZ4_9FUNG</name>
<dbReference type="EMBL" id="MCGO01000009">
    <property type="protein sequence ID" value="ORY49458.1"/>
    <property type="molecule type" value="Genomic_DNA"/>
</dbReference>
<dbReference type="PANTHER" id="PTHR35895:SF1">
    <property type="entry name" value="LIPID-BINDING SERUM GLYCOPROTEIN C-TERMINAL DOMAIN-CONTAINING PROTEIN"/>
    <property type="match status" value="1"/>
</dbReference>
<evidence type="ECO:0000313" key="2">
    <source>
        <dbReference type="Proteomes" id="UP000193642"/>
    </source>
</evidence>
<gene>
    <name evidence="1" type="ORF">BCR33DRAFT_583293</name>
</gene>
<dbReference type="GO" id="GO:0000329">
    <property type="term" value="C:fungal-type vacuole membrane"/>
    <property type="evidence" value="ECO:0007669"/>
    <property type="project" value="InterPro"/>
</dbReference>
<dbReference type="InterPro" id="IPR046368">
    <property type="entry name" value="Tag1"/>
</dbReference>
<evidence type="ECO:0000313" key="1">
    <source>
        <dbReference type="EMBL" id="ORY49458.1"/>
    </source>
</evidence>
<sequence>MNPSQIGMNMGDVSFNLFAQDMTPIGFLNATGVTITPGTNSISMTGAMKVANSTKLSYMMNTFLLSGKGLKTIMVGEKSSINASWLNSALKTLVLQVLVPSPILSQPIVSNIHIPAFSISMNPADQSGMAVSLSAPQITTSFLLPYAFSVNVKSVQQTLKFFDPLTRAALANLGTDMAPANADQNSHVLTTAVSGGSLTAISGQKQLSLGSWGL</sequence>
<organism evidence="1 2">
    <name type="scientific">Rhizoclosmatium globosum</name>
    <dbReference type="NCBI Taxonomy" id="329046"/>
    <lineage>
        <taxon>Eukaryota</taxon>
        <taxon>Fungi</taxon>
        <taxon>Fungi incertae sedis</taxon>
        <taxon>Chytridiomycota</taxon>
        <taxon>Chytridiomycota incertae sedis</taxon>
        <taxon>Chytridiomycetes</taxon>
        <taxon>Chytridiales</taxon>
        <taxon>Chytriomycetaceae</taxon>
        <taxon>Rhizoclosmatium</taxon>
    </lineage>
</organism>
<dbReference type="AlphaFoldDB" id="A0A1Y2CQZ4"/>
<proteinExistence type="predicted"/>
<protein>
    <submittedName>
        <fullName evidence="1">Uncharacterized protein</fullName>
    </submittedName>
</protein>
<accession>A0A1Y2CQZ4</accession>
<keyword evidence="2" id="KW-1185">Reference proteome</keyword>